<proteinExistence type="predicted"/>
<dbReference type="EMBL" id="QGML01000800">
    <property type="protein sequence ID" value="TVY90621.1"/>
    <property type="molecule type" value="Genomic_DNA"/>
</dbReference>
<evidence type="ECO:0000256" key="1">
    <source>
        <dbReference type="SAM" id="MobiDB-lite"/>
    </source>
</evidence>
<dbReference type="Proteomes" id="UP000315522">
    <property type="component" value="Unassembled WGS sequence"/>
</dbReference>
<name>A0A559MCG2_9HELO</name>
<gene>
    <name evidence="2" type="ORF">LAWI1_G001156</name>
</gene>
<sequence>MGSDTSVSALKSEIFERIKAIGKHQSYMRAKGQDPAEINISDFNDRKGRQDISTYFGGDSTRGGIAFQFRAIKADAQRQRDCIDAGGDPQNLNIGGLHASGGKGE</sequence>
<accession>A0A559MCG2</accession>
<reference evidence="2 3" key="1">
    <citation type="submission" date="2018-05" db="EMBL/GenBank/DDBJ databases">
        <title>Genome sequencing and assembly of the regulated plant pathogen Lachnellula willkommii and related sister species for the development of diagnostic species identification markers.</title>
        <authorList>
            <person name="Giroux E."/>
            <person name="Bilodeau G."/>
        </authorList>
    </citation>
    <scope>NUCLEOTIDE SEQUENCE [LARGE SCALE GENOMIC DNA]</scope>
    <source>
        <strain evidence="2 3">CBS 172.35</strain>
    </source>
</reference>
<comment type="caution">
    <text evidence="2">The sequence shown here is derived from an EMBL/GenBank/DDBJ whole genome shotgun (WGS) entry which is preliminary data.</text>
</comment>
<evidence type="ECO:0000313" key="3">
    <source>
        <dbReference type="Proteomes" id="UP000315522"/>
    </source>
</evidence>
<keyword evidence="3" id="KW-1185">Reference proteome</keyword>
<evidence type="ECO:0000313" key="2">
    <source>
        <dbReference type="EMBL" id="TVY90621.1"/>
    </source>
</evidence>
<feature type="region of interest" description="Disordered" evidence="1">
    <location>
        <begin position="85"/>
        <end position="105"/>
    </location>
</feature>
<protein>
    <submittedName>
        <fullName evidence="2">Uncharacterized protein</fullName>
    </submittedName>
</protein>
<organism evidence="2 3">
    <name type="scientific">Lachnellula willkommii</name>
    <dbReference type="NCBI Taxonomy" id="215461"/>
    <lineage>
        <taxon>Eukaryota</taxon>
        <taxon>Fungi</taxon>
        <taxon>Dikarya</taxon>
        <taxon>Ascomycota</taxon>
        <taxon>Pezizomycotina</taxon>
        <taxon>Leotiomycetes</taxon>
        <taxon>Helotiales</taxon>
        <taxon>Lachnaceae</taxon>
        <taxon>Lachnellula</taxon>
    </lineage>
</organism>
<dbReference type="AlphaFoldDB" id="A0A559MCG2"/>